<name>A0A8H6HVF6_9AGAR</name>
<gene>
    <name evidence="2" type="ORF">DFP72DRAFT_903359</name>
</gene>
<keyword evidence="3" id="KW-1185">Reference proteome</keyword>
<organism evidence="2 3">
    <name type="scientific">Ephemerocybe angulata</name>
    <dbReference type="NCBI Taxonomy" id="980116"/>
    <lineage>
        <taxon>Eukaryota</taxon>
        <taxon>Fungi</taxon>
        <taxon>Dikarya</taxon>
        <taxon>Basidiomycota</taxon>
        <taxon>Agaricomycotina</taxon>
        <taxon>Agaricomycetes</taxon>
        <taxon>Agaricomycetidae</taxon>
        <taxon>Agaricales</taxon>
        <taxon>Agaricineae</taxon>
        <taxon>Psathyrellaceae</taxon>
        <taxon>Ephemerocybe</taxon>
    </lineage>
</organism>
<dbReference type="PROSITE" id="PS50013">
    <property type="entry name" value="CHROMO_2"/>
    <property type="match status" value="1"/>
</dbReference>
<feature type="domain" description="Chromo" evidence="1">
    <location>
        <begin position="36"/>
        <end position="74"/>
    </location>
</feature>
<dbReference type="SUPFAM" id="SSF54160">
    <property type="entry name" value="Chromo domain-like"/>
    <property type="match status" value="1"/>
</dbReference>
<dbReference type="InterPro" id="IPR023780">
    <property type="entry name" value="Chromo_domain"/>
</dbReference>
<dbReference type="GO" id="GO:0006338">
    <property type="term" value="P:chromatin remodeling"/>
    <property type="evidence" value="ECO:0007669"/>
    <property type="project" value="UniProtKB-ARBA"/>
</dbReference>
<dbReference type="Proteomes" id="UP000521943">
    <property type="component" value="Unassembled WGS sequence"/>
</dbReference>
<dbReference type="Pfam" id="PF00385">
    <property type="entry name" value="Chromo"/>
    <property type="match status" value="1"/>
</dbReference>
<protein>
    <recommendedName>
        <fullName evidence="1">Chromo domain-containing protein</fullName>
    </recommendedName>
</protein>
<sequence length="114" mass="13086">MTKPYDPAFKRPPLTICDPDVCPIPPVLTSSGVKEYFINNIIDAQWRDGSVKYLVRWLTRGPDFDTWEPFNHVKHTAAYARWVHYQEIPVDVPVNSIVESLQCTVLLSPSSRRS</sequence>
<proteinExistence type="predicted"/>
<evidence type="ECO:0000259" key="1">
    <source>
        <dbReference type="PROSITE" id="PS50013"/>
    </source>
</evidence>
<evidence type="ECO:0000313" key="2">
    <source>
        <dbReference type="EMBL" id="KAF6753112.1"/>
    </source>
</evidence>
<accession>A0A8H6HVF6</accession>
<reference evidence="2 3" key="1">
    <citation type="submission" date="2020-07" db="EMBL/GenBank/DDBJ databases">
        <title>Comparative genomics of pyrophilous fungi reveals a link between fire events and developmental genes.</title>
        <authorList>
            <consortium name="DOE Joint Genome Institute"/>
            <person name="Steindorff A.S."/>
            <person name="Carver A."/>
            <person name="Calhoun S."/>
            <person name="Stillman K."/>
            <person name="Liu H."/>
            <person name="Lipzen A."/>
            <person name="Pangilinan J."/>
            <person name="Labutti K."/>
            <person name="Bruns T.D."/>
            <person name="Grigoriev I.V."/>
        </authorList>
    </citation>
    <scope>NUCLEOTIDE SEQUENCE [LARGE SCALE GENOMIC DNA]</scope>
    <source>
        <strain evidence="2 3">CBS 144469</strain>
    </source>
</reference>
<dbReference type="EMBL" id="JACGCI010000041">
    <property type="protein sequence ID" value="KAF6753112.1"/>
    <property type="molecule type" value="Genomic_DNA"/>
</dbReference>
<dbReference type="OrthoDB" id="2801433at2759"/>
<dbReference type="Gene3D" id="2.40.50.40">
    <property type="match status" value="1"/>
</dbReference>
<dbReference type="CDD" id="cd00024">
    <property type="entry name" value="CD_CSD"/>
    <property type="match status" value="1"/>
</dbReference>
<dbReference type="InterPro" id="IPR016197">
    <property type="entry name" value="Chromo-like_dom_sf"/>
</dbReference>
<dbReference type="InterPro" id="IPR000953">
    <property type="entry name" value="Chromo/chromo_shadow_dom"/>
</dbReference>
<dbReference type="AlphaFoldDB" id="A0A8H6HVF6"/>
<evidence type="ECO:0000313" key="3">
    <source>
        <dbReference type="Proteomes" id="UP000521943"/>
    </source>
</evidence>
<comment type="caution">
    <text evidence="2">The sequence shown here is derived from an EMBL/GenBank/DDBJ whole genome shotgun (WGS) entry which is preliminary data.</text>
</comment>